<accession>X1VLQ5</accession>
<reference evidence="1" key="1">
    <citation type="journal article" date="2014" name="Front. Microbiol.">
        <title>High frequency of phylogenetically diverse reductive dehalogenase-homologous genes in deep subseafloor sedimentary metagenomes.</title>
        <authorList>
            <person name="Kawai M."/>
            <person name="Futagami T."/>
            <person name="Toyoda A."/>
            <person name="Takaki Y."/>
            <person name="Nishi S."/>
            <person name="Hori S."/>
            <person name="Arai W."/>
            <person name="Tsubouchi T."/>
            <person name="Morono Y."/>
            <person name="Uchiyama I."/>
            <person name="Ito T."/>
            <person name="Fujiyama A."/>
            <person name="Inagaki F."/>
            <person name="Takami H."/>
        </authorList>
    </citation>
    <scope>NUCLEOTIDE SEQUENCE</scope>
    <source>
        <strain evidence="1">Expedition CK06-06</strain>
    </source>
</reference>
<protein>
    <submittedName>
        <fullName evidence="1">Uncharacterized protein</fullName>
    </submittedName>
</protein>
<dbReference type="EMBL" id="BARW01030747">
    <property type="protein sequence ID" value="GAJ09275.1"/>
    <property type="molecule type" value="Genomic_DNA"/>
</dbReference>
<feature type="non-terminal residue" evidence="1">
    <location>
        <position position="247"/>
    </location>
</feature>
<comment type="caution">
    <text evidence="1">The sequence shown here is derived from an EMBL/GenBank/DDBJ whole genome shotgun (WGS) entry which is preliminary data.</text>
</comment>
<gene>
    <name evidence="1" type="ORF">S12H4_49077</name>
</gene>
<feature type="non-terminal residue" evidence="1">
    <location>
        <position position="1"/>
    </location>
</feature>
<sequence>WNFANVDPKLLQDASTSKVRIFWERIDSMLIKSRVYKLCKVVSINIAGKNRASELAPAHGSGLSGAQAVEAYLDCPELPLNPGAALHNLYTKKDKALMESLIEPFGTIYSSLPPGMTSNMIASLWGRIKERKTAELYTGLGWLYLTRAKGTIKDMEIYLAGKCFLRALELDKGGFEIWTGIVKYYLISGHHKRAARLLKKLQEIRPHSIELQHLQVQYAFLQGDYHQAMQLLRSAHQDAERFLSHYL</sequence>
<name>X1VLQ5_9ZZZZ</name>
<evidence type="ECO:0000313" key="1">
    <source>
        <dbReference type="EMBL" id="GAJ09275.1"/>
    </source>
</evidence>
<dbReference type="AlphaFoldDB" id="X1VLQ5"/>
<proteinExistence type="predicted"/>
<organism evidence="1">
    <name type="scientific">marine sediment metagenome</name>
    <dbReference type="NCBI Taxonomy" id="412755"/>
    <lineage>
        <taxon>unclassified sequences</taxon>
        <taxon>metagenomes</taxon>
        <taxon>ecological metagenomes</taxon>
    </lineage>
</organism>
<dbReference type="Gene3D" id="1.25.40.10">
    <property type="entry name" value="Tetratricopeptide repeat domain"/>
    <property type="match status" value="1"/>
</dbReference>
<dbReference type="SUPFAM" id="SSF48452">
    <property type="entry name" value="TPR-like"/>
    <property type="match status" value="1"/>
</dbReference>
<dbReference type="InterPro" id="IPR011990">
    <property type="entry name" value="TPR-like_helical_dom_sf"/>
</dbReference>